<evidence type="ECO:0000256" key="1">
    <source>
        <dbReference type="SAM" id="MobiDB-lite"/>
    </source>
</evidence>
<proteinExistence type="predicted"/>
<protein>
    <recommendedName>
        <fullName evidence="2">C2H2-type domain-containing protein</fullName>
    </recommendedName>
</protein>
<evidence type="ECO:0000313" key="4">
    <source>
        <dbReference type="Proteomes" id="UP001201812"/>
    </source>
</evidence>
<dbReference type="Proteomes" id="UP001201812">
    <property type="component" value="Unassembled WGS sequence"/>
</dbReference>
<dbReference type="InterPro" id="IPR013087">
    <property type="entry name" value="Znf_C2H2_type"/>
</dbReference>
<gene>
    <name evidence="3" type="ORF">DdX_12307</name>
</gene>
<sequence length="578" mass="66773">MSIVSYDLPKVMNLDFHGAPPHRAEGATLSVHIIKRSHSVSEFSSVPTVDARLSKRRRANSVDAYRESEYVVTRCYISKYKKFGMVQHITECYLQNHTSNPEKYLKRCLSDIIKEAHKGNEKIEKFQMVIDAEGLQKTIWIPPRSREQNTVESILNKIQRVGKSADALNLMHAQLRIITTTFSPTDALQEYGVGSRMFNARTHYGVEERHRIKTCNEDNFCLFYALEASRKFLDHERIKQEGKNPDLWERQKFYNIMYGATFKTRKARKLLAEKVMENARISKLLSEYGLNHVKKVQEWYDQSFPGLYRIVVFDENPNLVPLWMCAERRRYTVPIYFTMDGGRGHYDAITHIAKFFKVANWCVDCQCVYNKAINHRIKCVARCPGCTGMGWGYPCPEQNGCFRLCKNCNRKFKNEKCFNNHLKNGCCRTYKSCNNCYKPYSAKESHVCGESRCRTCHVLCAGEEPEPDQSMAQPMPPLQDVPVQEPKPKQNAGVEEPEPDQSMSQPMPPLQDVPVQEPNGDQNAQEPCCSYANATQDNVEAAAIFCVYCANELRTHLELKQHYRRTHPFKDLWSQMSF</sequence>
<evidence type="ECO:0000313" key="3">
    <source>
        <dbReference type="EMBL" id="KAI1707751.1"/>
    </source>
</evidence>
<evidence type="ECO:0000259" key="2">
    <source>
        <dbReference type="PROSITE" id="PS00028"/>
    </source>
</evidence>
<keyword evidence="4" id="KW-1185">Reference proteome</keyword>
<name>A0AAD4MY28_9BILA</name>
<organism evidence="3 4">
    <name type="scientific">Ditylenchus destructor</name>
    <dbReference type="NCBI Taxonomy" id="166010"/>
    <lineage>
        <taxon>Eukaryota</taxon>
        <taxon>Metazoa</taxon>
        <taxon>Ecdysozoa</taxon>
        <taxon>Nematoda</taxon>
        <taxon>Chromadorea</taxon>
        <taxon>Rhabditida</taxon>
        <taxon>Tylenchina</taxon>
        <taxon>Tylenchomorpha</taxon>
        <taxon>Sphaerularioidea</taxon>
        <taxon>Anguinidae</taxon>
        <taxon>Anguininae</taxon>
        <taxon>Ditylenchus</taxon>
    </lineage>
</organism>
<dbReference type="EMBL" id="JAKKPZ010000039">
    <property type="protein sequence ID" value="KAI1707751.1"/>
    <property type="molecule type" value="Genomic_DNA"/>
</dbReference>
<comment type="caution">
    <text evidence="3">The sequence shown here is derived from an EMBL/GenBank/DDBJ whole genome shotgun (WGS) entry which is preliminary data.</text>
</comment>
<reference evidence="3" key="1">
    <citation type="submission" date="2022-01" db="EMBL/GenBank/DDBJ databases">
        <title>Genome Sequence Resource for Two Populations of Ditylenchus destructor, the Migratory Endoparasitic Phytonematode.</title>
        <authorList>
            <person name="Zhang H."/>
            <person name="Lin R."/>
            <person name="Xie B."/>
        </authorList>
    </citation>
    <scope>NUCLEOTIDE SEQUENCE</scope>
    <source>
        <strain evidence="3">BazhouSP</strain>
    </source>
</reference>
<dbReference type="PROSITE" id="PS00028">
    <property type="entry name" value="ZINC_FINGER_C2H2_1"/>
    <property type="match status" value="1"/>
</dbReference>
<feature type="region of interest" description="Disordered" evidence="1">
    <location>
        <begin position="467"/>
        <end position="524"/>
    </location>
</feature>
<accession>A0AAD4MY28</accession>
<feature type="domain" description="C2H2-type" evidence="2">
    <location>
        <begin position="546"/>
        <end position="567"/>
    </location>
</feature>
<dbReference type="AlphaFoldDB" id="A0AAD4MY28"/>